<dbReference type="Proteomes" id="UP001642540">
    <property type="component" value="Unassembled WGS sequence"/>
</dbReference>
<evidence type="ECO:0000256" key="4">
    <source>
        <dbReference type="ARBA" id="ARBA00023242"/>
    </source>
</evidence>
<proteinExistence type="predicted"/>
<organism evidence="6 7">
    <name type="scientific">Orchesella dallaii</name>
    <dbReference type="NCBI Taxonomy" id="48710"/>
    <lineage>
        <taxon>Eukaryota</taxon>
        <taxon>Metazoa</taxon>
        <taxon>Ecdysozoa</taxon>
        <taxon>Arthropoda</taxon>
        <taxon>Hexapoda</taxon>
        <taxon>Collembola</taxon>
        <taxon>Entomobryomorpha</taxon>
        <taxon>Entomobryoidea</taxon>
        <taxon>Orchesellidae</taxon>
        <taxon>Orchesellinae</taxon>
        <taxon>Orchesella</taxon>
    </lineage>
</organism>
<feature type="compositionally biased region" description="Basic and acidic residues" evidence="5">
    <location>
        <begin position="163"/>
        <end position="180"/>
    </location>
</feature>
<reference evidence="6 7" key="1">
    <citation type="submission" date="2024-08" db="EMBL/GenBank/DDBJ databases">
        <authorList>
            <person name="Cucini C."/>
            <person name="Frati F."/>
        </authorList>
    </citation>
    <scope>NUCLEOTIDE SEQUENCE [LARGE SCALE GENOMIC DNA]</scope>
</reference>
<sequence>MGSSSDRLPSFKGPRDLSLSSRGSGGAKPNLGGGTSGAQAGQARPRRVFTPNIPPKRDRGSATAQSTSSRTSSQQANATNSPRGRGRGRGGPRGGARGGKQRGELVQSESIFSDGVGDPTDAKRSSASQYRSGYGMGSRYKSATEGGSSRVSSLNRNTLNAVIKEEDAESNKKIFGTDKYEPEEEEEVNPDNPNVPVILPLSSYIPEYFMEPTALAINPPVPLEPPTPVPSTSTSNEPNTVVPLMKIKEEKLDEDEITSVKQDTDTEDTIKRNERLLSTMQLESTAFASCFRSTPPEGTLVFFQLPDELPVLEGSVRESVDQQSSSKNPAQMVSDIDDLPEGFIGRLQIMSTGRTRFILGENAFDVDTGRPVGFRQDLYAVDADNATLTNLGPINNKFVITPDIEYLIEDAL</sequence>
<name>A0ABP1QXR3_9HEXA</name>
<keyword evidence="3" id="KW-0804">Transcription</keyword>
<evidence type="ECO:0000256" key="3">
    <source>
        <dbReference type="ARBA" id="ARBA00023163"/>
    </source>
</evidence>
<accession>A0ABP1QXR3</accession>
<evidence type="ECO:0008006" key="8">
    <source>
        <dbReference type="Google" id="ProtNLM"/>
    </source>
</evidence>
<comment type="subcellular location">
    <subcellularLocation>
        <location evidence="1">Nucleus</location>
    </subcellularLocation>
</comment>
<protein>
    <recommendedName>
        <fullName evidence="8">DNA-directed RNA polymerase III subunit RPC4</fullName>
    </recommendedName>
</protein>
<dbReference type="InterPro" id="IPR007811">
    <property type="entry name" value="RPC4"/>
</dbReference>
<keyword evidence="2" id="KW-0240">DNA-directed RNA polymerase</keyword>
<feature type="compositionally biased region" description="Low complexity" evidence="5">
    <location>
        <begin position="61"/>
        <end position="76"/>
    </location>
</feature>
<gene>
    <name evidence="6" type="ORF">ODALV1_LOCUS16282</name>
</gene>
<dbReference type="PANTHER" id="PTHR13408:SF0">
    <property type="entry name" value="DNA-DIRECTED RNA POLYMERASE III SUBUNIT RPC4"/>
    <property type="match status" value="1"/>
</dbReference>
<evidence type="ECO:0000256" key="2">
    <source>
        <dbReference type="ARBA" id="ARBA00022478"/>
    </source>
</evidence>
<dbReference type="EMBL" id="CAXLJM020000049">
    <property type="protein sequence ID" value="CAL8114030.1"/>
    <property type="molecule type" value="Genomic_DNA"/>
</dbReference>
<feature type="compositionally biased region" description="Gly residues" evidence="5">
    <location>
        <begin position="23"/>
        <end position="36"/>
    </location>
</feature>
<dbReference type="PANTHER" id="PTHR13408">
    <property type="entry name" value="DNA-DIRECTED RNA POLYMERASE III"/>
    <property type="match status" value="1"/>
</dbReference>
<evidence type="ECO:0000256" key="5">
    <source>
        <dbReference type="SAM" id="MobiDB-lite"/>
    </source>
</evidence>
<evidence type="ECO:0000313" key="7">
    <source>
        <dbReference type="Proteomes" id="UP001642540"/>
    </source>
</evidence>
<keyword evidence="7" id="KW-1185">Reference proteome</keyword>
<evidence type="ECO:0000256" key="1">
    <source>
        <dbReference type="ARBA" id="ARBA00004123"/>
    </source>
</evidence>
<evidence type="ECO:0000313" key="6">
    <source>
        <dbReference type="EMBL" id="CAL8114030.1"/>
    </source>
</evidence>
<keyword evidence="4" id="KW-0539">Nucleus</keyword>
<dbReference type="Pfam" id="PF05132">
    <property type="entry name" value="RNA_pol_Rpc4"/>
    <property type="match status" value="1"/>
</dbReference>
<feature type="compositionally biased region" description="Polar residues" evidence="5">
    <location>
        <begin position="145"/>
        <end position="160"/>
    </location>
</feature>
<feature type="region of interest" description="Disordered" evidence="5">
    <location>
        <begin position="1"/>
        <end position="194"/>
    </location>
</feature>
<comment type="caution">
    <text evidence="6">The sequence shown here is derived from an EMBL/GenBank/DDBJ whole genome shotgun (WGS) entry which is preliminary data.</text>
</comment>